<evidence type="ECO:0000313" key="1">
    <source>
        <dbReference type="EMBL" id="MBB6549660.1"/>
    </source>
</evidence>
<name>A0A7X0TZV8_9ACTN</name>
<comment type="caution">
    <text evidence="1">The sequence shown here is derived from an EMBL/GenBank/DDBJ whole genome shotgun (WGS) entry which is preliminary data.</text>
</comment>
<sequence length="67" mass="6959">MTGTLLNAGDEIEVVVTFAKPFGLFVESDSGVRGLVRGGGAVTGATVRVRVIEFDAAESRFSAKLAD</sequence>
<dbReference type="SUPFAM" id="SSF50249">
    <property type="entry name" value="Nucleic acid-binding proteins"/>
    <property type="match status" value="1"/>
</dbReference>
<keyword evidence="2" id="KW-1185">Reference proteome</keyword>
<dbReference type="GO" id="GO:0005840">
    <property type="term" value="C:ribosome"/>
    <property type="evidence" value="ECO:0007669"/>
    <property type="project" value="UniProtKB-KW"/>
</dbReference>
<keyword evidence="1" id="KW-0687">Ribonucleoprotein</keyword>
<organism evidence="1 2">
    <name type="scientific">Nonomuraea rubra</name>
    <dbReference type="NCBI Taxonomy" id="46180"/>
    <lineage>
        <taxon>Bacteria</taxon>
        <taxon>Bacillati</taxon>
        <taxon>Actinomycetota</taxon>
        <taxon>Actinomycetes</taxon>
        <taxon>Streptosporangiales</taxon>
        <taxon>Streptosporangiaceae</taxon>
        <taxon>Nonomuraea</taxon>
    </lineage>
</organism>
<reference evidence="1 2" key="1">
    <citation type="submission" date="2020-08" db="EMBL/GenBank/DDBJ databases">
        <title>Sequencing the genomes of 1000 actinobacteria strains.</title>
        <authorList>
            <person name="Klenk H.-P."/>
        </authorList>
    </citation>
    <scope>NUCLEOTIDE SEQUENCE [LARGE SCALE GENOMIC DNA]</scope>
    <source>
        <strain evidence="1 2">DSM 43768</strain>
    </source>
</reference>
<gene>
    <name evidence="1" type="ORF">HD593_004455</name>
</gene>
<keyword evidence="1" id="KW-0689">Ribosomal protein</keyword>
<protein>
    <submittedName>
        <fullName evidence="1">Ribosomal protein S1</fullName>
    </submittedName>
</protein>
<dbReference type="InterPro" id="IPR012340">
    <property type="entry name" value="NA-bd_OB-fold"/>
</dbReference>
<dbReference type="RefSeq" id="WP_185104049.1">
    <property type="nucleotide sequence ID" value="NZ_BAAAXY010000108.1"/>
</dbReference>
<dbReference type="EMBL" id="JACHMI010000001">
    <property type="protein sequence ID" value="MBB6549660.1"/>
    <property type="molecule type" value="Genomic_DNA"/>
</dbReference>
<dbReference type="AlphaFoldDB" id="A0A7X0TZV8"/>
<accession>A0A7X0TZV8</accession>
<evidence type="ECO:0000313" key="2">
    <source>
        <dbReference type="Proteomes" id="UP000565579"/>
    </source>
</evidence>
<dbReference type="Proteomes" id="UP000565579">
    <property type="component" value="Unassembled WGS sequence"/>
</dbReference>
<proteinExistence type="predicted"/>